<dbReference type="AlphaFoldDB" id="A0A9X3NGG3"/>
<evidence type="ECO:0000313" key="3">
    <source>
        <dbReference type="Proteomes" id="UP001147653"/>
    </source>
</evidence>
<feature type="transmembrane region" description="Helical" evidence="1">
    <location>
        <begin position="239"/>
        <end position="263"/>
    </location>
</feature>
<keyword evidence="1" id="KW-1133">Transmembrane helix</keyword>
<sequence>MVQPLTRIGIWILFWLAAANGIFLYLAPGLADTEYAWAIKPAVNAAFIGAGFLAGTLATGLVLWRAREWRTFSTLPIALWVLASSLALATFIHEDRFFWDYPLTWVWTAVYVGVPFAVPFLVWRQRRDAEAKPAASCKLKGLRITSAIVGAALLIGSVALFLFPADLLEHWPWTLTPLLARAVAAWYALFGTMLVSCAIGLRRPHEAFIPYATLTCWTVLLLALPLLHPDDVSAGGPWLALMLALLALGAYGVLRSAAGFFAART</sequence>
<accession>A0A9X3NGG3</accession>
<keyword evidence="3" id="KW-1185">Reference proteome</keyword>
<name>A0A9X3NGG3_9ACTN</name>
<feature type="transmembrane region" description="Helical" evidence="1">
    <location>
        <begin position="208"/>
        <end position="227"/>
    </location>
</feature>
<feature type="transmembrane region" description="Helical" evidence="1">
    <location>
        <begin position="144"/>
        <end position="163"/>
    </location>
</feature>
<reference evidence="2" key="1">
    <citation type="submission" date="2022-10" db="EMBL/GenBank/DDBJ databases">
        <title>The WGS of Solirubrobacter phytolaccae KCTC 29190.</title>
        <authorList>
            <person name="Jiang Z."/>
        </authorList>
    </citation>
    <scope>NUCLEOTIDE SEQUENCE</scope>
    <source>
        <strain evidence="2">KCTC 29190</strain>
    </source>
</reference>
<dbReference type="Proteomes" id="UP001147653">
    <property type="component" value="Unassembled WGS sequence"/>
</dbReference>
<feature type="transmembrane region" description="Helical" evidence="1">
    <location>
        <begin position="71"/>
        <end position="92"/>
    </location>
</feature>
<organism evidence="2 3">
    <name type="scientific">Solirubrobacter phytolaccae</name>
    <dbReference type="NCBI Taxonomy" id="1404360"/>
    <lineage>
        <taxon>Bacteria</taxon>
        <taxon>Bacillati</taxon>
        <taxon>Actinomycetota</taxon>
        <taxon>Thermoleophilia</taxon>
        <taxon>Solirubrobacterales</taxon>
        <taxon>Solirubrobacteraceae</taxon>
        <taxon>Solirubrobacter</taxon>
    </lineage>
</organism>
<feature type="transmembrane region" description="Helical" evidence="1">
    <location>
        <begin position="183"/>
        <end position="201"/>
    </location>
</feature>
<proteinExistence type="predicted"/>
<feature type="transmembrane region" description="Helical" evidence="1">
    <location>
        <begin position="12"/>
        <end position="31"/>
    </location>
</feature>
<feature type="transmembrane region" description="Helical" evidence="1">
    <location>
        <begin position="104"/>
        <end position="123"/>
    </location>
</feature>
<keyword evidence="1" id="KW-0812">Transmembrane</keyword>
<evidence type="ECO:0000256" key="1">
    <source>
        <dbReference type="SAM" id="Phobius"/>
    </source>
</evidence>
<keyword evidence="1" id="KW-0472">Membrane</keyword>
<comment type="caution">
    <text evidence="2">The sequence shown here is derived from an EMBL/GenBank/DDBJ whole genome shotgun (WGS) entry which is preliminary data.</text>
</comment>
<protein>
    <submittedName>
        <fullName evidence="2">Uncharacterized protein</fullName>
    </submittedName>
</protein>
<gene>
    <name evidence="2" type="ORF">OJ997_25025</name>
</gene>
<feature type="transmembrane region" description="Helical" evidence="1">
    <location>
        <begin position="43"/>
        <end position="64"/>
    </location>
</feature>
<evidence type="ECO:0000313" key="2">
    <source>
        <dbReference type="EMBL" id="MDA0183596.1"/>
    </source>
</evidence>
<dbReference type="RefSeq" id="WP_270027981.1">
    <property type="nucleotide sequence ID" value="NZ_JAPDDP010000056.1"/>
</dbReference>
<dbReference type="EMBL" id="JAPDDP010000056">
    <property type="protein sequence ID" value="MDA0183596.1"/>
    <property type="molecule type" value="Genomic_DNA"/>
</dbReference>